<evidence type="ECO:0000313" key="2">
    <source>
        <dbReference type="EMBL" id="KNB20708.1"/>
    </source>
</evidence>
<evidence type="ECO:0000256" key="1">
    <source>
        <dbReference type="SAM" id="MobiDB-lite"/>
    </source>
</evidence>
<dbReference type="AlphaFoldDB" id="A0A0J9WCV3"/>
<dbReference type="RefSeq" id="XP_018258754.1">
    <property type="nucleotide sequence ID" value="XM_018403326.1"/>
</dbReference>
<reference evidence="2" key="1">
    <citation type="submission" date="2007-04" db="EMBL/GenBank/DDBJ databases">
        <authorList>
            <consortium name="The Broad Institute Genome Sequencing Platform"/>
            <person name="Birren B."/>
            <person name="Lander E."/>
            <person name="Galagan J."/>
            <person name="Nusbaum C."/>
            <person name="Devon K."/>
            <person name="Ma L.-J."/>
            <person name="Jaffe D."/>
            <person name="Butler J."/>
            <person name="Alvarez P."/>
            <person name="Gnerre S."/>
            <person name="Grabherr M."/>
            <person name="Kleber M."/>
            <person name="Mauceli E."/>
            <person name="Brockman W."/>
            <person name="MacCallum I.A."/>
            <person name="Young S."/>
            <person name="LaButti K."/>
            <person name="DeCaprio D."/>
            <person name="Crawford M."/>
            <person name="Koehrsen M."/>
            <person name="Engels R."/>
            <person name="Montgomery P."/>
            <person name="Pearson M."/>
            <person name="Howarth C."/>
            <person name="Larson L."/>
            <person name="White J."/>
            <person name="O'Leary S."/>
            <person name="Kodira C."/>
            <person name="Zeng Q."/>
            <person name="Yandava C."/>
            <person name="Alvarado L."/>
            <person name="Kistler C."/>
            <person name="Shim W.-B."/>
            <person name="Kang S."/>
            <person name="Woloshuk C."/>
        </authorList>
    </citation>
    <scope>NUCLEOTIDE SEQUENCE</scope>
    <source>
        <strain evidence="2">4287</strain>
    </source>
</reference>
<feature type="compositionally biased region" description="Low complexity" evidence="1">
    <location>
        <begin position="54"/>
        <end position="65"/>
    </location>
</feature>
<dbReference type="EMBL" id="DS231758">
    <property type="protein sequence ID" value="KNB20709.1"/>
    <property type="molecule type" value="Genomic_DNA"/>
</dbReference>
<proteinExistence type="predicted"/>
<sequence>MTPKPDHSRNRFTLRQVKDACRYSENVTYSSAVIFFVFSSARRSLSRVASLDSACRSSSSSPPGRCSERRNRISHGRITAGNPVFLVVASGGMGPLPAFSVTASAIASSDEPLSSSSRTDLRMLFQRRKF</sequence>
<dbReference type="Proteomes" id="UP000009097">
    <property type="component" value="Unassembled WGS sequence"/>
</dbReference>
<gene>
    <name evidence="2" type="ORF">FOXG_22905</name>
</gene>
<dbReference type="GeneID" id="28963611"/>
<organism evidence="2 3">
    <name type="scientific">Fusarium oxysporum f. sp. lycopersici (strain 4287 / CBS 123668 / FGSC 9935 / NRRL 34936)</name>
    <name type="common">Fusarium vascular wilt of tomato</name>
    <dbReference type="NCBI Taxonomy" id="426428"/>
    <lineage>
        <taxon>Eukaryota</taxon>
        <taxon>Fungi</taxon>
        <taxon>Dikarya</taxon>
        <taxon>Ascomycota</taxon>
        <taxon>Pezizomycotina</taxon>
        <taxon>Sordariomycetes</taxon>
        <taxon>Hypocreomycetidae</taxon>
        <taxon>Hypocreales</taxon>
        <taxon>Nectriaceae</taxon>
        <taxon>Fusarium</taxon>
        <taxon>Fusarium oxysporum species complex</taxon>
    </lineage>
</organism>
<reference evidence="2" key="2">
    <citation type="journal article" date="2010" name="Nature">
        <title>Comparative genomics reveals mobile pathogenicity chromosomes in Fusarium.</title>
        <authorList>
            <person name="Ma L.J."/>
            <person name="van der Does H.C."/>
            <person name="Borkovich K.A."/>
            <person name="Coleman J.J."/>
            <person name="Daboussi M.J."/>
            <person name="Di Pietro A."/>
            <person name="Dufresne M."/>
            <person name="Freitag M."/>
            <person name="Grabherr M."/>
            <person name="Henrissat B."/>
            <person name="Houterman P.M."/>
            <person name="Kang S."/>
            <person name="Shim W.B."/>
            <person name="Woloshuk C."/>
            <person name="Xie X."/>
            <person name="Xu J.R."/>
            <person name="Antoniw J."/>
            <person name="Baker S.E."/>
            <person name="Bluhm B.H."/>
            <person name="Breakspear A."/>
            <person name="Brown D.W."/>
            <person name="Butchko R.A."/>
            <person name="Chapman S."/>
            <person name="Coulson R."/>
            <person name="Coutinho P.M."/>
            <person name="Danchin E.G."/>
            <person name="Diener A."/>
            <person name="Gale L.R."/>
            <person name="Gardiner D.M."/>
            <person name="Goff S."/>
            <person name="Hammond-Kosack K.E."/>
            <person name="Hilburn K."/>
            <person name="Hua-Van A."/>
            <person name="Jonkers W."/>
            <person name="Kazan K."/>
            <person name="Kodira C.D."/>
            <person name="Koehrsen M."/>
            <person name="Kumar L."/>
            <person name="Lee Y.H."/>
            <person name="Li L."/>
            <person name="Manners J.M."/>
            <person name="Miranda-Saavedra D."/>
            <person name="Mukherjee M."/>
            <person name="Park G."/>
            <person name="Park J."/>
            <person name="Park S.Y."/>
            <person name="Proctor R.H."/>
            <person name="Regev A."/>
            <person name="Ruiz-Roldan M.C."/>
            <person name="Sain D."/>
            <person name="Sakthikumar S."/>
            <person name="Sykes S."/>
            <person name="Schwartz D.C."/>
            <person name="Turgeon B.G."/>
            <person name="Wapinski I."/>
            <person name="Yoder O."/>
            <person name="Young S."/>
            <person name="Zeng Q."/>
            <person name="Zhou S."/>
            <person name="Galagan J."/>
            <person name="Cuomo C.A."/>
            <person name="Kistler H.C."/>
            <person name="Rep M."/>
        </authorList>
    </citation>
    <scope>NUCLEOTIDE SEQUENCE [LARGE SCALE GENOMIC DNA]</scope>
    <source>
        <strain evidence="2">4287</strain>
    </source>
</reference>
<accession>A0A0J9WCV3</accession>
<dbReference type="RefSeq" id="XP_018258753.1">
    <property type="nucleotide sequence ID" value="XM_018403325.1"/>
</dbReference>
<dbReference type="VEuPathDB" id="FungiDB:FOXG_22905"/>
<dbReference type="KEGG" id="fox:FOXG_22905"/>
<name>A0A0J9WCV3_FUSO4</name>
<dbReference type="EMBL" id="DS231758">
    <property type="protein sequence ID" value="KNB20708.1"/>
    <property type="molecule type" value="Genomic_DNA"/>
</dbReference>
<feature type="region of interest" description="Disordered" evidence="1">
    <location>
        <begin position="54"/>
        <end position="73"/>
    </location>
</feature>
<evidence type="ECO:0000313" key="3">
    <source>
        <dbReference type="Proteomes" id="UP000009097"/>
    </source>
</evidence>
<protein>
    <submittedName>
        <fullName evidence="2">Uncharacterized protein</fullName>
    </submittedName>
</protein>